<keyword evidence="4" id="KW-1185">Reference proteome</keyword>
<dbReference type="PANTHER" id="PTHR47160">
    <property type="entry name" value="PUTATIVE-RELATED"/>
    <property type="match status" value="1"/>
</dbReference>
<dbReference type="OrthoDB" id="120963at2759"/>
<sequence>MRILGWAHPALISLLRYHGTTLFVDGTFRCVPSGYAQCVVFMVHDRASGVFVPVFYVLSTSRTGDSYWDMIHFIVQATDQQIEPAEIVCAFESALMDALQTQFPNAIVLGCLFHMKQALRRAMKRCAIPEDECLIGMTQGVLDTVTVIEHEQVERALTYSVEKWKQFWSYFERTWLKQYSIEVWNVYGLDNELVARTNNPLERFNRELNSRFPTPHPSMTTFVTVIKTISQEYVRRVADVPRGRVRRVPRETIRLPEAFDIPPDIESDVEEDTALSIADAG</sequence>
<keyword evidence="1" id="KW-0732">Signal</keyword>
<reference evidence="3 4" key="1">
    <citation type="journal article" date="2017" name="Genome Biol. Evol.">
        <title>Phytophthora megakarya and P. palmivora, closely related causal agents of cacao black pod rot, underwent increases in genome sizes and gene numbers by different mechanisms.</title>
        <authorList>
            <person name="Ali S.S."/>
            <person name="Shao J."/>
            <person name="Lary D.J."/>
            <person name="Kronmiller B."/>
            <person name="Shen D."/>
            <person name="Strem M.D."/>
            <person name="Amoako-Attah I."/>
            <person name="Akrofi A.Y."/>
            <person name="Begoude B.A."/>
            <person name="Ten Hoopen G.M."/>
            <person name="Coulibaly K."/>
            <person name="Kebe B.I."/>
            <person name="Melnick R.L."/>
            <person name="Guiltinan M.J."/>
            <person name="Tyler B.M."/>
            <person name="Meinhardt L.W."/>
            <person name="Bailey B.A."/>
        </authorList>
    </citation>
    <scope>NUCLEOTIDE SEQUENCE [LARGE SCALE GENOMIC DNA]</scope>
    <source>
        <strain evidence="4">sbr112.9</strain>
    </source>
</reference>
<evidence type="ECO:0000256" key="1">
    <source>
        <dbReference type="SAM" id="SignalP"/>
    </source>
</evidence>
<evidence type="ECO:0000313" key="3">
    <source>
        <dbReference type="EMBL" id="POM65201.1"/>
    </source>
</evidence>
<feature type="domain" description="MULE transposase" evidence="2">
    <location>
        <begin position="22"/>
        <end position="117"/>
    </location>
</feature>
<accession>A0A2P4XI27</accession>
<dbReference type="InterPro" id="IPR018289">
    <property type="entry name" value="MULE_transposase_dom"/>
</dbReference>
<dbReference type="PANTHER" id="PTHR47160:SF5">
    <property type="entry name" value="MULE TRANSPOSASE DOMAIN-CONTAINING PROTEIN"/>
    <property type="match status" value="1"/>
</dbReference>
<dbReference type="EMBL" id="NCKW01010460">
    <property type="protein sequence ID" value="POM65201.1"/>
    <property type="molecule type" value="Genomic_DNA"/>
</dbReference>
<proteinExistence type="predicted"/>
<name>A0A2P4XI27_9STRA</name>
<dbReference type="Pfam" id="PF10551">
    <property type="entry name" value="MULE"/>
    <property type="match status" value="1"/>
</dbReference>
<evidence type="ECO:0000259" key="2">
    <source>
        <dbReference type="Pfam" id="PF10551"/>
    </source>
</evidence>
<dbReference type="AlphaFoldDB" id="A0A2P4XI27"/>
<comment type="caution">
    <text evidence="3">The sequence shown here is derived from an EMBL/GenBank/DDBJ whole genome shotgun (WGS) entry which is preliminary data.</text>
</comment>
<feature type="signal peptide" evidence="1">
    <location>
        <begin position="1"/>
        <end position="22"/>
    </location>
</feature>
<gene>
    <name evidence="3" type="ORF">PHPALM_19123</name>
</gene>
<organism evidence="3 4">
    <name type="scientific">Phytophthora palmivora</name>
    <dbReference type="NCBI Taxonomy" id="4796"/>
    <lineage>
        <taxon>Eukaryota</taxon>
        <taxon>Sar</taxon>
        <taxon>Stramenopiles</taxon>
        <taxon>Oomycota</taxon>
        <taxon>Peronosporomycetes</taxon>
        <taxon>Peronosporales</taxon>
        <taxon>Peronosporaceae</taxon>
        <taxon>Phytophthora</taxon>
    </lineage>
</organism>
<dbReference type="Proteomes" id="UP000237271">
    <property type="component" value="Unassembled WGS sequence"/>
</dbReference>
<evidence type="ECO:0000313" key="4">
    <source>
        <dbReference type="Proteomes" id="UP000237271"/>
    </source>
</evidence>
<feature type="chain" id="PRO_5015128757" description="MULE transposase domain-containing protein" evidence="1">
    <location>
        <begin position="23"/>
        <end position="281"/>
    </location>
</feature>
<protein>
    <recommendedName>
        <fullName evidence="2">MULE transposase domain-containing protein</fullName>
    </recommendedName>
</protein>